<sequence>MSILTALFDGNKIYNFEQAFGVKDITSAPMKAAIGDWMGLYYQTEPTDREDPCQRIPVAVVHKLSKTTFSEYEAGAAGSGPKTEYITSVLGALDVCRKKAMQQALIGGQCYLKPIFLSKGVSFGVISRSDYLALGRDERGDLTDIGTAERTIVDRLYYTLLERRTVDADGWLKIESRLYRSNTEDILGTEIPLQALEKYAALEPVVVFPKPVGSIGLIPLRVPLENTVDGSLDAVSVYAPAAGLIHNINRNEAQLNGEFERGKSRIFVDDTLLERRDGRKALTDDVFVGVSGDYQSGGIDIFSPPLREASFLARKTEYLRNVESLIGLKRGLLSEVEAMERTATEVTSSAGDYNLSIIDLQEMWDGAVREAVRVCGVLGRMYKIYAGPEINPGKDVIINWGNGILYDEDQTWGDYKAMVAAGMLKPEIAVGWYFDMPTETEEDLQKIRGRYMPEVEEMAKPGDE</sequence>
<name>A0A926DWL9_9FIRM</name>
<keyword evidence="2" id="KW-1185">Reference proteome</keyword>
<protein>
    <submittedName>
        <fullName evidence="1">Uncharacterized protein</fullName>
    </submittedName>
</protein>
<evidence type="ECO:0000313" key="1">
    <source>
        <dbReference type="EMBL" id="MBC8546106.1"/>
    </source>
</evidence>
<organism evidence="1 2">
    <name type="scientific">Ligaoa zhengdingensis</name>
    <dbReference type="NCBI Taxonomy" id="2763658"/>
    <lineage>
        <taxon>Bacteria</taxon>
        <taxon>Bacillati</taxon>
        <taxon>Bacillota</taxon>
        <taxon>Clostridia</taxon>
        <taxon>Eubacteriales</taxon>
        <taxon>Oscillospiraceae</taxon>
        <taxon>Ligaoa</taxon>
    </lineage>
</organism>
<comment type="caution">
    <text evidence="1">The sequence shown here is derived from an EMBL/GenBank/DDBJ whole genome shotgun (WGS) entry which is preliminary data.</text>
</comment>
<dbReference type="Proteomes" id="UP000653127">
    <property type="component" value="Unassembled WGS sequence"/>
</dbReference>
<accession>A0A926DWL9</accession>
<dbReference type="AlphaFoldDB" id="A0A926DWL9"/>
<proteinExistence type="predicted"/>
<dbReference type="RefSeq" id="WP_249282252.1">
    <property type="nucleotide sequence ID" value="NZ_JACRST010000003.1"/>
</dbReference>
<gene>
    <name evidence="1" type="ORF">H8711_04045</name>
</gene>
<dbReference type="EMBL" id="JACRST010000003">
    <property type="protein sequence ID" value="MBC8546106.1"/>
    <property type="molecule type" value="Genomic_DNA"/>
</dbReference>
<reference evidence="1" key="1">
    <citation type="submission" date="2020-08" db="EMBL/GenBank/DDBJ databases">
        <title>Genome public.</title>
        <authorList>
            <person name="Liu C."/>
            <person name="Sun Q."/>
        </authorList>
    </citation>
    <scope>NUCLEOTIDE SEQUENCE</scope>
    <source>
        <strain evidence="1">NSJ-31</strain>
    </source>
</reference>
<evidence type="ECO:0000313" key="2">
    <source>
        <dbReference type="Proteomes" id="UP000653127"/>
    </source>
</evidence>